<dbReference type="EMBL" id="PDLM01000003">
    <property type="protein sequence ID" value="RDW82034.1"/>
    <property type="molecule type" value="Genomic_DNA"/>
</dbReference>
<evidence type="ECO:0000313" key="12">
    <source>
        <dbReference type="Proteomes" id="UP000256645"/>
    </source>
</evidence>
<evidence type="ECO:0000256" key="6">
    <source>
        <dbReference type="ARBA" id="ARBA00023136"/>
    </source>
</evidence>
<protein>
    <submittedName>
        <fullName evidence="11">General substrate transporter-10</fullName>
    </submittedName>
</protein>
<feature type="transmembrane region" description="Helical" evidence="9">
    <location>
        <begin position="349"/>
        <end position="368"/>
    </location>
</feature>
<dbReference type="GO" id="GO:1904679">
    <property type="term" value="P:myo-inositol import across plasma membrane"/>
    <property type="evidence" value="ECO:0007669"/>
    <property type="project" value="TreeGrafter"/>
</dbReference>
<feature type="transmembrane region" description="Helical" evidence="9">
    <location>
        <begin position="462"/>
        <end position="484"/>
    </location>
</feature>
<dbReference type="InterPro" id="IPR005829">
    <property type="entry name" value="Sugar_transporter_CS"/>
</dbReference>
<dbReference type="Pfam" id="PF00083">
    <property type="entry name" value="Sugar_tr"/>
    <property type="match status" value="1"/>
</dbReference>
<dbReference type="PRINTS" id="PR00171">
    <property type="entry name" value="SUGRTRNSPORT"/>
</dbReference>
<dbReference type="OrthoDB" id="6339427at2759"/>
<evidence type="ECO:0000256" key="8">
    <source>
        <dbReference type="RuleBase" id="RU003346"/>
    </source>
</evidence>
<keyword evidence="6 9" id="KW-0472">Membrane</keyword>
<feature type="transmembrane region" description="Helical" evidence="9">
    <location>
        <begin position="112"/>
        <end position="131"/>
    </location>
</feature>
<gene>
    <name evidence="11" type="ORF">BP6252_03146</name>
</gene>
<evidence type="ECO:0000256" key="7">
    <source>
        <dbReference type="ARBA" id="ARBA00049119"/>
    </source>
</evidence>
<dbReference type="PANTHER" id="PTHR48020">
    <property type="entry name" value="PROTON MYO-INOSITOL COTRANSPORTER"/>
    <property type="match status" value="1"/>
</dbReference>
<dbReference type="InterPro" id="IPR036259">
    <property type="entry name" value="MFS_trans_sf"/>
</dbReference>
<comment type="caution">
    <text evidence="11">The sequence shown here is derived from an EMBL/GenBank/DDBJ whole genome shotgun (WGS) entry which is preliminary data.</text>
</comment>
<reference evidence="11 12" key="1">
    <citation type="journal article" date="2018" name="IMA Fungus">
        <title>IMA Genome-F 9: Draft genome sequence of Annulohypoxylon stygium, Aspergillus mulundensis, Berkeleyomyces basicola (syn. Thielaviopsis basicola), Ceratocystis smalleyi, two Cercospora beticola strains, Coleophoma cylindrospora, Fusarium fracticaudum, Phialophora cf. hyalina, and Morchella septimelata.</title>
        <authorList>
            <person name="Wingfield B.D."/>
            <person name="Bills G.F."/>
            <person name="Dong Y."/>
            <person name="Huang W."/>
            <person name="Nel W.J."/>
            <person name="Swalarsk-Parry B.S."/>
            <person name="Vaghefi N."/>
            <person name="Wilken P.M."/>
            <person name="An Z."/>
            <person name="de Beer Z.W."/>
            <person name="De Vos L."/>
            <person name="Chen L."/>
            <person name="Duong T.A."/>
            <person name="Gao Y."/>
            <person name="Hammerbacher A."/>
            <person name="Kikkert J.R."/>
            <person name="Li Y."/>
            <person name="Li H."/>
            <person name="Li K."/>
            <person name="Li Q."/>
            <person name="Liu X."/>
            <person name="Ma X."/>
            <person name="Naidoo K."/>
            <person name="Pethybridge S.J."/>
            <person name="Sun J."/>
            <person name="Steenkamp E.T."/>
            <person name="van der Nest M.A."/>
            <person name="van Wyk S."/>
            <person name="Wingfield M.J."/>
            <person name="Xiong C."/>
            <person name="Yue Q."/>
            <person name="Zhang X."/>
        </authorList>
    </citation>
    <scope>NUCLEOTIDE SEQUENCE [LARGE SCALE GENOMIC DNA]</scope>
    <source>
        <strain evidence="11 12">BP6252</strain>
    </source>
</reference>
<feature type="transmembrane region" description="Helical" evidence="9">
    <location>
        <begin position="426"/>
        <end position="450"/>
    </location>
</feature>
<evidence type="ECO:0000256" key="1">
    <source>
        <dbReference type="ARBA" id="ARBA00004141"/>
    </source>
</evidence>
<dbReference type="PROSITE" id="PS00217">
    <property type="entry name" value="SUGAR_TRANSPORT_2"/>
    <property type="match status" value="1"/>
</dbReference>
<accession>A0A3D8S7K2</accession>
<evidence type="ECO:0000256" key="4">
    <source>
        <dbReference type="ARBA" id="ARBA00022692"/>
    </source>
</evidence>
<dbReference type="Gene3D" id="1.20.1250.20">
    <property type="entry name" value="MFS general substrate transporter like domains"/>
    <property type="match status" value="1"/>
</dbReference>
<evidence type="ECO:0000256" key="9">
    <source>
        <dbReference type="SAM" id="Phobius"/>
    </source>
</evidence>
<dbReference type="Proteomes" id="UP000256645">
    <property type="component" value="Unassembled WGS sequence"/>
</dbReference>
<feature type="transmembrane region" description="Helical" evidence="9">
    <location>
        <begin position="324"/>
        <end position="343"/>
    </location>
</feature>
<dbReference type="GO" id="GO:0005366">
    <property type="term" value="F:myo-inositol:proton symporter activity"/>
    <property type="evidence" value="ECO:0007669"/>
    <property type="project" value="TreeGrafter"/>
</dbReference>
<feature type="transmembrane region" description="Helical" evidence="9">
    <location>
        <begin position="496"/>
        <end position="514"/>
    </location>
</feature>
<dbReference type="InterPro" id="IPR003663">
    <property type="entry name" value="Sugar/inositol_transpt"/>
</dbReference>
<sequence length="544" mass="58952">MADDADEPLMRHGVDDEATQDVDLSDVSLLLEKNLKHPGIYVWLLTFSAGISGLIFGYDTGVISATLVSIDDSLGRPLSTLDKSLITSCTSLFALFLIPTSSILADSMGRKSVVLLADLAFILGAIVQATASSVWQMIIGRSIVGLAVGAGSFVTPLYIAELSPSPFRGRLVTLNVLFITLGQVVAYIVGWAFVEWGNRSTAWRWIVGLGAVPAALQAVILLTMPESPRFLVQNGQHDQARNVLNKVFGKGIDVQKMVDGVLRGIEMEVREEDEAKRSRMKSRPTKGAETWLSVAKDNWQELFRIAGNRRALTISCLLQGLQQLCGFNSLMYFSATIFTLLGFSSPTLASLSVALTNFFLTCVALGLIDKVGKRKMLLWSIPTMTLGLLLCSAGFYLITLPADLNAENPATSPTAYKTIPLSERTIPLLVLVSVMVYVGAYALGLGNVPWMQSELFPLNVRSIGSGVATATNWGSNFVVGLTFLPMMEFLTPSVTFFIYAGVCLVGWLIVLRIYPETTGLSLEETGALLATGWGVKQASRRTEQ</sequence>
<proteinExistence type="inferred from homology"/>
<feature type="domain" description="Major facilitator superfamily (MFS) profile" evidence="10">
    <location>
        <begin position="45"/>
        <end position="518"/>
    </location>
</feature>
<dbReference type="AlphaFoldDB" id="A0A3D8S7K2"/>
<keyword evidence="3 8" id="KW-0813">Transport</keyword>
<evidence type="ECO:0000256" key="2">
    <source>
        <dbReference type="ARBA" id="ARBA00010992"/>
    </source>
</evidence>
<keyword evidence="4 9" id="KW-0812">Transmembrane</keyword>
<dbReference type="NCBIfam" id="TIGR00879">
    <property type="entry name" value="SP"/>
    <property type="match status" value="1"/>
</dbReference>
<evidence type="ECO:0000256" key="3">
    <source>
        <dbReference type="ARBA" id="ARBA00022448"/>
    </source>
</evidence>
<dbReference type="PROSITE" id="PS00216">
    <property type="entry name" value="SUGAR_TRANSPORT_1"/>
    <property type="match status" value="1"/>
</dbReference>
<dbReference type="FunFam" id="1.20.1250.20:FF:000073">
    <property type="entry name" value="MFS myo-inositol transporter, putative"/>
    <property type="match status" value="1"/>
</dbReference>
<comment type="catalytic activity">
    <reaction evidence="7">
        <text>myo-inositol(out) + H(+)(out) = myo-inositol(in) + H(+)(in)</text>
        <dbReference type="Rhea" id="RHEA:60364"/>
        <dbReference type="ChEBI" id="CHEBI:15378"/>
        <dbReference type="ChEBI" id="CHEBI:17268"/>
    </reaction>
</comment>
<feature type="transmembrane region" description="Helical" evidence="9">
    <location>
        <begin position="137"/>
        <end position="159"/>
    </location>
</feature>
<organism evidence="11 12">
    <name type="scientific">Coleophoma cylindrospora</name>
    <dbReference type="NCBI Taxonomy" id="1849047"/>
    <lineage>
        <taxon>Eukaryota</taxon>
        <taxon>Fungi</taxon>
        <taxon>Dikarya</taxon>
        <taxon>Ascomycota</taxon>
        <taxon>Pezizomycotina</taxon>
        <taxon>Leotiomycetes</taxon>
        <taxon>Helotiales</taxon>
        <taxon>Dermateaceae</taxon>
        <taxon>Coleophoma</taxon>
    </lineage>
</organism>
<dbReference type="PANTHER" id="PTHR48020:SF12">
    <property type="entry name" value="PROTON MYO-INOSITOL COTRANSPORTER"/>
    <property type="match status" value="1"/>
</dbReference>
<dbReference type="InterPro" id="IPR020846">
    <property type="entry name" value="MFS_dom"/>
</dbReference>
<feature type="transmembrane region" description="Helical" evidence="9">
    <location>
        <begin position="171"/>
        <end position="193"/>
    </location>
</feature>
<feature type="transmembrane region" description="Helical" evidence="9">
    <location>
        <begin position="377"/>
        <end position="398"/>
    </location>
</feature>
<comment type="similarity">
    <text evidence="2 8">Belongs to the major facilitator superfamily. Sugar transporter (TC 2.A.1.1) family.</text>
</comment>
<keyword evidence="12" id="KW-1185">Reference proteome</keyword>
<feature type="transmembrane region" description="Helical" evidence="9">
    <location>
        <begin position="205"/>
        <end position="224"/>
    </location>
</feature>
<dbReference type="GO" id="GO:0016020">
    <property type="term" value="C:membrane"/>
    <property type="evidence" value="ECO:0007669"/>
    <property type="project" value="UniProtKB-SubCell"/>
</dbReference>
<keyword evidence="5 9" id="KW-1133">Transmembrane helix</keyword>
<name>A0A3D8S7K2_9HELO</name>
<comment type="subcellular location">
    <subcellularLocation>
        <location evidence="1">Membrane</location>
        <topology evidence="1">Multi-pass membrane protein</topology>
    </subcellularLocation>
</comment>
<evidence type="ECO:0000259" key="10">
    <source>
        <dbReference type="PROSITE" id="PS50850"/>
    </source>
</evidence>
<evidence type="ECO:0000256" key="5">
    <source>
        <dbReference type="ARBA" id="ARBA00022989"/>
    </source>
</evidence>
<dbReference type="InterPro" id="IPR050814">
    <property type="entry name" value="Myo-inositol_Transporter"/>
</dbReference>
<feature type="transmembrane region" description="Helical" evidence="9">
    <location>
        <begin position="40"/>
        <end position="65"/>
    </location>
</feature>
<feature type="transmembrane region" description="Helical" evidence="9">
    <location>
        <begin position="85"/>
        <end position="105"/>
    </location>
</feature>
<dbReference type="PROSITE" id="PS50850">
    <property type="entry name" value="MFS"/>
    <property type="match status" value="1"/>
</dbReference>
<dbReference type="InterPro" id="IPR005828">
    <property type="entry name" value="MFS_sugar_transport-like"/>
</dbReference>
<evidence type="ECO:0000313" key="11">
    <source>
        <dbReference type="EMBL" id="RDW82034.1"/>
    </source>
</evidence>
<dbReference type="SUPFAM" id="SSF103473">
    <property type="entry name" value="MFS general substrate transporter"/>
    <property type="match status" value="1"/>
</dbReference>